<keyword evidence="3" id="KW-1185">Reference proteome</keyword>
<name>A0ABV3P954_9ACTN</name>
<accession>A0ABV3P954</accession>
<comment type="caution">
    <text evidence="2">The sequence shown here is derived from an EMBL/GenBank/DDBJ whole genome shotgun (WGS) entry which is preliminary data.</text>
</comment>
<feature type="signal peptide" evidence="1">
    <location>
        <begin position="1"/>
        <end position="30"/>
    </location>
</feature>
<organism evidence="2 3">
    <name type="scientific">Kineococcus endophyticus</name>
    <dbReference type="NCBI Taxonomy" id="1181883"/>
    <lineage>
        <taxon>Bacteria</taxon>
        <taxon>Bacillati</taxon>
        <taxon>Actinomycetota</taxon>
        <taxon>Actinomycetes</taxon>
        <taxon>Kineosporiales</taxon>
        <taxon>Kineosporiaceae</taxon>
        <taxon>Kineococcus</taxon>
    </lineage>
</organism>
<keyword evidence="1" id="KW-0732">Signal</keyword>
<protein>
    <submittedName>
        <fullName evidence="2">DUF4124 domain-containing protein</fullName>
    </submittedName>
</protein>
<proteinExistence type="predicted"/>
<reference evidence="2 3" key="1">
    <citation type="submission" date="2024-07" db="EMBL/GenBank/DDBJ databases">
        <authorList>
            <person name="Thanompreechachai J."/>
            <person name="Duangmal K."/>
        </authorList>
    </citation>
    <scope>NUCLEOTIDE SEQUENCE [LARGE SCALE GENOMIC DNA]</scope>
    <source>
        <strain evidence="2 3">KCTC 19886</strain>
    </source>
</reference>
<evidence type="ECO:0000313" key="3">
    <source>
        <dbReference type="Proteomes" id="UP001555826"/>
    </source>
</evidence>
<dbReference type="EMBL" id="JBFNQN010000009">
    <property type="protein sequence ID" value="MEW9265898.1"/>
    <property type="molecule type" value="Genomic_DNA"/>
</dbReference>
<sequence>MTRTPRRLAAAIAATAVLAGGVVTATSASAADGRVSLGRRALSPNAAQNLLADFRGPVGTPFGATSAWKQDVTGAPLHQNSAAMVANVADQAAKYYGGVAAFNAYRYSTSVYTVPAGTPKVDVRWHNCQKKNYTPGGLTGAGGQFTQVPIPADAVPAPGTDGELTVYSPGTDQLWEFWQAKKVDGTWQACWGGRIDKVSSDPGYFSGGFGASASGMAIVGGTIGIKEAQAGSIEHALALAIPAPGNWNETSWPAQRSDGYDKSAGRVPEGTRLRLDPSIDVDKLKLTPIAKMVAKAAQKYGFIVTDKAGCVAVTAESPAATIAATGVDPWKALMQGKPDYLIMKDFPWDKLQALPKDYGKPANPKR</sequence>
<evidence type="ECO:0000313" key="2">
    <source>
        <dbReference type="EMBL" id="MEW9265898.1"/>
    </source>
</evidence>
<evidence type="ECO:0000256" key="1">
    <source>
        <dbReference type="SAM" id="SignalP"/>
    </source>
</evidence>
<dbReference type="RefSeq" id="WP_367639027.1">
    <property type="nucleotide sequence ID" value="NZ_JBFNQN010000009.1"/>
</dbReference>
<feature type="chain" id="PRO_5046514872" evidence="1">
    <location>
        <begin position="31"/>
        <end position="366"/>
    </location>
</feature>
<dbReference type="Proteomes" id="UP001555826">
    <property type="component" value="Unassembled WGS sequence"/>
</dbReference>
<gene>
    <name evidence="2" type="ORF">AB1207_14160</name>
</gene>